<dbReference type="Proteomes" id="UP000094385">
    <property type="component" value="Unassembled WGS sequence"/>
</dbReference>
<evidence type="ECO:0000313" key="2">
    <source>
        <dbReference type="Proteomes" id="UP000094385"/>
    </source>
</evidence>
<organism evidence="1 2">
    <name type="scientific">Lipomyces starkeyi NRRL Y-11557</name>
    <dbReference type="NCBI Taxonomy" id="675824"/>
    <lineage>
        <taxon>Eukaryota</taxon>
        <taxon>Fungi</taxon>
        <taxon>Dikarya</taxon>
        <taxon>Ascomycota</taxon>
        <taxon>Saccharomycotina</taxon>
        <taxon>Lipomycetes</taxon>
        <taxon>Lipomycetales</taxon>
        <taxon>Lipomycetaceae</taxon>
        <taxon>Lipomyces</taxon>
    </lineage>
</organism>
<accession>A0A1E3PU12</accession>
<reference evidence="1 2" key="1">
    <citation type="journal article" date="2016" name="Proc. Natl. Acad. Sci. U.S.A.">
        <title>Comparative genomics of biotechnologically important yeasts.</title>
        <authorList>
            <person name="Riley R."/>
            <person name="Haridas S."/>
            <person name="Wolfe K.H."/>
            <person name="Lopes M.R."/>
            <person name="Hittinger C.T."/>
            <person name="Goeker M."/>
            <person name="Salamov A.A."/>
            <person name="Wisecaver J.H."/>
            <person name="Long T.M."/>
            <person name="Calvey C.H."/>
            <person name="Aerts A.L."/>
            <person name="Barry K.W."/>
            <person name="Choi C."/>
            <person name="Clum A."/>
            <person name="Coughlan A.Y."/>
            <person name="Deshpande S."/>
            <person name="Douglass A.P."/>
            <person name="Hanson S.J."/>
            <person name="Klenk H.-P."/>
            <person name="LaButti K.M."/>
            <person name="Lapidus A."/>
            <person name="Lindquist E.A."/>
            <person name="Lipzen A.M."/>
            <person name="Meier-Kolthoff J.P."/>
            <person name="Ohm R.A."/>
            <person name="Otillar R.P."/>
            <person name="Pangilinan J.L."/>
            <person name="Peng Y."/>
            <person name="Rokas A."/>
            <person name="Rosa C.A."/>
            <person name="Scheuner C."/>
            <person name="Sibirny A.A."/>
            <person name="Slot J.C."/>
            <person name="Stielow J.B."/>
            <person name="Sun H."/>
            <person name="Kurtzman C.P."/>
            <person name="Blackwell M."/>
            <person name="Grigoriev I.V."/>
            <person name="Jeffries T.W."/>
        </authorList>
    </citation>
    <scope>NUCLEOTIDE SEQUENCE [LARGE SCALE GENOMIC DNA]</scope>
    <source>
        <strain evidence="1 2">NRRL Y-11557</strain>
    </source>
</reference>
<sequence>MLGNNKNNNRLLDYKYGGTQRTQPSHGSWDCCAIYTGMREKKVSMLSTNIFVDSMEFVGRLLNDLIDRPPNWQVISSSI</sequence>
<evidence type="ECO:0000313" key="1">
    <source>
        <dbReference type="EMBL" id="ODQ68901.1"/>
    </source>
</evidence>
<keyword evidence="2" id="KW-1185">Reference proteome</keyword>
<name>A0A1E3PU12_LIPST</name>
<dbReference type="EMBL" id="KV454308">
    <property type="protein sequence ID" value="ODQ68901.1"/>
    <property type="molecule type" value="Genomic_DNA"/>
</dbReference>
<gene>
    <name evidence="1" type="ORF">LIPSTDRAFT_76668</name>
</gene>
<feature type="non-terminal residue" evidence="1">
    <location>
        <position position="79"/>
    </location>
</feature>
<dbReference type="AlphaFoldDB" id="A0A1E3PU12"/>
<protein>
    <submittedName>
        <fullName evidence="1">Uncharacterized protein</fullName>
    </submittedName>
</protein>
<proteinExistence type="predicted"/>